<dbReference type="Gene3D" id="3.10.620.30">
    <property type="match status" value="1"/>
</dbReference>
<evidence type="ECO:0000313" key="3">
    <source>
        <dbReference type="Proteomes" id="UP000030428"/>
    </source>
</evidence>
<dbReference type="SMART" id="SM00460">
    <property type="entry name" value="TGc"/>
    <property type="match status" value="1"/>
</dbReference>
<dbReference type="EMBL" id="JSZA02000239">
    <property type="protein sequence ID" value="TGO02080.1"/>
    <property type="molecule type" value="Genomic_DNA"/>
</dbReference>
<comment type="caution">
    <text evidence="2">The sequence shown here is derived from an EMBL/GenBank/DDBJ whole genome shotgun (WGS) entry which is preliminary data.</text>
</comment>
<dbReference type="InterPro" id="IPR038765">
    <property type="entry name" value="Papain-like_cys_pep_sf"/>
</dbReference>
<proteinExistence type="predicted"/>
<keyword evidence="3" id="KW-1185">Reference proteome</keyword>
<organism evidence="2 3">
    <name type="scientific">Candidatus Thiomargarita nelsonii</name>
    <dbReference type="NCBI Taxonomy" id="1003181"/>
    <lineage>
        <taxon>Bacteria</taxon>
        <taxon>Pseudomonadati</taxon>
        <taxon>Pseudomonadota</taxon>
        <taxon>Gammaproteobacteria</taxon>
        <taxon>Thiotrichales</taxon>
        <taxon>Thiotrichaceae</taxon>
        <taxon>Thiomargarita</taxon>
    </lineage>
</organism>
<reference evidence="2 3" key="1">
    <citation type="journal article" date="2016" name="Front. Microbiol.">
        <title>Single-Cell (Meta-)Genomics of a Dimorphic Candidatus Thiomargarita nelsonii Reveals Genomic Plasticity.</title>
        <authorList>
            <person name="Flood B.E."/>
            <person name="Fliss P."/>
            <person name="Jones D.S."/>
            <person name="Dick G.J."/>
            <person name="Jain S."/>
            <person name="Kaster A.K."/>
            <person name="Winkel M."/>
            <person name="Mussmann M."/>
            <person name="Bailey J."/>
        </authorList>
    </citation>
    <scope>NUCLEOTIDE SEQUENCE [LARGE SCALE GENOMIC DNA]</scope>
    <source>
        <strain evidence="2">Hydrate Ridge</strain>
    </source>
</reference>
<dbReference type="InterPro" id="IPR002931">
    <property type="entry name" value="Transglutaminase-like"/>
</dbReference>
<sequence>MKIIFFTLFTILLLLVITWQFPTEKPIKKEITKEIIKNQYEIPRTLRYSFNLKNTGNQLIKKAEFWTQAPVKQTATQKVIQIKTSHPYKILTDNLDNQTLHFELTNIPPYATRQINITTELKLSQTTNPTPKKLEYLKEEPLIQISHPDIQSVAKKLKNNKKPLATTEKIYKWVAKHIQYAGYIAENRGALYALHQKRGDCTEYMYLFTALARANGIPARGIAGYIYKKDSILKPQDYHNWAEFYLDGKWHLVDPQNNVFMEKQSDYIVMQILSSKEKTSRFWASDER</sequence>
<evidence type="ECO:0000313" key="2">
    <source>
        <dbReference type="EMBL" id="TGO02080.1"/>
    </source>
</evidence>
<evidence type="ECO:0000259" key="1">
    <source>
        <dbReference type="SMART" id="SM00460"/>
    </source>
</evidence>
<feature type="domain" description="Transglutaminase-like" evidence="1">
    <location>
        <begin position="193"/>
        <end position="257"/>
    </location>
</feature>
<dbReference type="Proteomes" id="UP000030428">
    <property type="component" value="Unassembled WGS sequence"/>
</dbReference>
<protein>
    <recommendedName>
        <fullName evidence="1">Transglutaminase-like domain-containing protein</fullName>
    </recommendedName>
</protein>
<dbReference type="SUPFAM" id="SSF54001">
    <property type="entry name" value="Cysteine proteinases"/>
    <property type="match status" value="1"/>
</dbReference>
<name>A0A4E0QP35_9GAMM</name>
<accession>A0A4E0QP35</accession>
<dbReference type="AlphaFoldDB" id="A0A4E0QP35"/>
<dbReference type="Pfam" id="PF01841">
    <property type="entry name" value="Transglut_core"/>
    <property type="match status" value="1"/>
</dbReference>
<dbReference type="PANTHER" id="PTHR33490:SF6">
    <property type="entry name" value="SLL1049 PROTEIN"/>
    <property type="match status" value="1"/>
</dbReference>
<gene>
    <name evidence="2" type="ORF">PN36_31060</name>
</gene>
<dbReference type="PANTHER" id="PTHR33490">
    <property type="entry name" value="BLR5614 PROTEIN-RELATED"/>
    <property type="match status" value="1"/>
</dbReference>